<keyword evidence="9 11" id="KW-0472">Membrane</keyword>
<evidence type="ECO:0000256" key="1">
    <source>
        <dbReference type="ARBA" id="ARBA00004651"/>
    </source>
</evidence>
<gene>
    <name evidence="13" type="primary">prsW</name>
    <name evidence="13" type="ORF">FTX54_007905</name>
</gene>
<keyword evidence="4 11" id="KW-1003">Cell membrane</keyword>
<dbReference type="GO" id="GO:0008233">
    <property type="term" value="F:peptidase activity"/>
    <property type="evidence" value="ECO:0007669"/>
    <property type="project" value="UniProtKB-KW"/>
</dbReference>
<dbReference type="GO" id="GO:0005886">
    <property type="term" value="C:plasma membrane"/>
    <property type="evidence" value="ECO:0007669"/>
    <property type="project" value="UniProtKB-SubCell"/>
</dbReference>
<evidence type="ECO:0000256" key="2">
    <source>
        <dbReference type="ARBA" id="ARBA00009165"/>
    </source>
</evidence>
<reference evidence="13 14" key="1">
    <citation type="submission" date="2024-01" db="EMBL/GenBank/DDBJ databases">
        <title>Complete Genome Sequence of Alkalicoccus halolimnae BZ-SZ-XJ29T, a Moderately Halophilic Bacterium Isolated from a Salt Lake.</title>
        <authorList>
            <person name="Zhao B."/>
        </authorList>
    </citation>
    <scope>NUCLEOTIDE SEQUENCE [LARGE SCALE GENOMIC DNA]</scope>
    <source>
        <strain evidence="13 14">BZ-SZ-XJ29</strain>
    </source>
</reference>
<evidence type="ECO:0000256" key="11">
    <source>
        <dbReference type="PIRNR" id="PIRNR016933"/>
    </source>
</evidence>
<sequence>MIGILTAACAPAIALLTFFYLKDEFEQEPVHMVIRCFVFGALLVFPAMFTQYVISEETSMTSPLFHILIETVFIEEFFKWFTVLGAVYFHVHFNQRYDGIVYAVAVGLGFAAMENIFYLLANGLESAFLRAVFPVTSHALFGVVMGYYFGLAKFSKHKFLFLSAAVVLPYIFHSIYNAILIHFESWSVLIIPFMIFLWIFAMHKVKLANRQHSNSDEAVPWRFS</sequence>
<dbReference type="RefSeq" id="WP_147804864.1">
    <property type="nucleotide sequence ID" value="NZ_CP144914.1"/>
</dbReference>
<dbReference type="PIRSF" id="PIRSF016933">
    <property type="entry name" value="PrsW"/>
    <property type="match status" value="1"/>
</dbReference>
<evidence type="ECO:0000256" key="6">
    <source>
        <dbReference type="ARBA" id="ARBA00022692"/>
    </source>
</evidence>
<evidence type="ECO:0000256" key="7">
    <source>
        <dbReference type="ARBA" id="ARBA00022801"/>
    </source>
</evidence>
<dbReference type="Pfam" id="PF13367">
    <property type="entry name" value="PrsW-protease"/>
    <property type="match status" value="1"/>
</dbReference>
<keyword evidence="5 11" id="KW-0645">Protease</keyword>
<protein>
    <recommendedName>
        <fullName evidence="3 11">Protease PrsW</fullName>
        <ecNumber evidence="11">3.4.-.-</ecNumber>
    </recommendedName>
    <alternativeName>
        <fullName evidence="10 11">Protease responsible for activating sigma-W</fullName>
    </alternativeName>
</protein>
<dbReference type="Proteomes" id="UP000321816">
    <property type="component" value="Chromosome"/>
</dbReference>
<dbReference type="AlphaFoldDB" id="A0A5C7FFC5"/>
<comment type="subcellular location">
    <subcellularLocation>
        <location evidence="1">Cell membrane</location>
        <topology evidence="1">Multi-pass membrane protein</topology>
    </subcellularLocation>
</comment>
<evidence type="ECO:0000256" key="10">
    <source>
        <dbReference type="ARBA" id="ARBA00030345"/>
    </source>
</evidence>
<evidence type="ECO:0000256" key="12">
    <source>
        <dbReference type="SAM" id="Phobius"/>
    </source>
</evidence>
<keyword evidence="14" id="KW-1185">Reference proteome</keyword>
<dbReference type="PANTHER" id="PTHR36844">
    <property type="entry name" value="PROTEASE PRSW"/>
    <property type="match status" value="1"/>
</dbReference>
<dbReference type="PANTHER" id="PTHR36844:SF1">
    <property type="entry name" value="PROTEASE PRSW"/>
    <property type="match status" value="1"/>
</dbReference>
<feature type="transmembrane region" description="Helical" evidence="12">
    <location>
        <begin position="30"/>
        <end position="54"/>
    </location>
</feature>
<feature type="transmembrane region" description="Helical" evidence="12">
    <location>
        <begin position="185"/>
        <end position="202"/>
    </location>
</feature>
<accession>A0A5C7FFC5</accession>
<dbReference type="InterPro" id="IPR023596">
    <property type="entry name" value="Peptidase_PrsW_arch/bac"/>
</dbReference>
<feature type="transmembrane region" description="Helical" evidence="12">
    <location>
        <begin position="159"/>
        <end position="179"/>
    </location>
</feature>
<evidence type="ECO:0000313" key="14">
    <source>
        <dbReference type="Proteomes" id="UP000321816"/>
    </source>
</evidence>
<comment type="function">
    <text evidence="11">Involved in the degradation of specific anti-sigma factors.</text>
</comment>
<feature type="transmembrane region" description="Helical" evidence="12">
    <location>
        <begin position="127"/>
        <end position="147"/>
    </location>
</feature>
<dbReference type="EC" id="3.4.-.-" evidence="11"/>
<evidence type="ECO:0000256" key="8">
    <source>
        <dbReference type="ARBA" id="ARBA00022989"/>
    </source>
</evidence>
<dbReference type="KEGG" id="ahal:FTX54_007905"/>
<feature type="transmembrane region" description="Helical" evidence="12">
    <location>
        <begin position="100"/>
        <end position="121"/>
    </location>
</feature>
<dbReference type="InterPro" id="IPR026898">
    <property type="entry name" value="PrsW"/>
</dbReference>
<evidence type="ECO:0000256" key="4">
    <source>
        <dbReference type="ARBA" id="ARBA00022475"/>
    </source>
</evidence>
<evidence type="ECO:0000256" key="5">
    <source>
        <dbReference type="ARBA" id="ARBA00022670"/>
    </source>
</evidence>
<comment type="similarity">
    <text evidence="2 11">Belongs to the protease PrsW family.</text>
</comment>
<dbReference type="OrthoDB" id="5504276at2"/>
<evidence type="ECO:0000256" key="9">
    <source>
        <dbReference type="ARBA" id="ARBA00023136"/>
    </source>
</evidence>
<dbReference type="GO" id="GO:0006508">
    <property type="term" value="P:proteolysis"/>
    <property type="evidence" value="ECO:0007669"/>
    <property type="project" value="UniProtKB-KW"/>
</dbReference>
<proteinExistence type="inferred from homology"/>
<keyword evidence="6 12" id="KW-0812">Transmembrane</keyword>
<keyword evidence="8 12" id="KW-1133">Transmembrane helix</keyword>
<keyword evidence="7 11" id="KW-0378">Hydrolase</keyword>
<dbReference type="NCBIfam" id="NF033739">
    <property type="entry name" value="intramemb_PrsW"/>
    <property type="match status" value="1"/>
</dbReference>
<evidence type="ECO:0000256" key="3">
    <source>
        <dbReference type="ARBA" id="ARBA00018997"/>
    </source>
</evidence>
<organism evidence="13 14">
    <name type="scientific">Alkalicoccus halolimnae</name>
    <dbReference type="NCBI Taxonomy" id="1667239"/>
    <lineage>
        <taxon>Bacteria</taxon>
        <taxon>Bacillati</taxon>
        <taxon>Bacillota</taxon>
        <taxon>Bacilli</taxon>
        <taxon>Bacillales</taxon>
        <taxon>Bacillaceae</taxon>
        <taxon>Alkalicoccus</taxon>
    </lineage>
</organism>
<name>A0A5C7FFC5_9BACI</name>
<dbReference type="EMBL" id="CP144914">
    <property type="protein sequence ID" value="WWD81450.1"/>
    <property type="molecule type" value="Genomic_DNA"/>
</dbReference>
<evidence type="ECO:0000313" key="13">
    <source>
        <dbReference type="EMBL" id="WWD81450.1"/>
    </source>
</evidence>